<keyword evidence="2" id="KW-1185">Reference proteome</keyword>
<protein>
    <submittedName>
        <fullName evidence="1">DotI/IcmL/TraM family protein</fullName>
    </submittedName>
</protein>
<evidence type="ECO:0000313" key="1">
    <source>
        <dbReference type="EMBL" id="MDN3563092.1"/>
    </source>
</evidence>
<comment type="caution">
    <text evidence="1">The sequence shown here is derived from an EMBL/GenBank/DDBJ whole genome shotgun (WGS) entry which is preliminary data.</text>
</comment>
<dbReference type="InterPro" id="IPR021055">
    <property type="entry name" value="T4BSS_IcmL/DotI"/>
</dbReference>
<gene>
    <name evidence="1" type="ORF">QWZ14_01710</name>
</gene>
<accession>A0ABT8A045</accession>
<evidence type="ECO:0000313" key="2">
    <source>
        <dbReference type="Proteomes" id="UP001529369"/>
    </source>
</evidence>
<sequence>MENSADARDKLLTDPAWSNGLLRRSLNGNCVQALVILVLAGHAVWAETRPVERVYFATNSMSEPVRMAPLSESVVSNADLLEWTKSAVVAAYTLNFLEYRQQAEAAKKNFSTDAWDSWSSSFITAGNLERLVGGNMLSTAVLTAAPVIREETVVNGIRMWIIQFPFVQTFLNNSQENSDRLMANVRVKRTTDPRYPRGIVPDQLVVGPDRDIRRGGGR</sequence>
<dbReference type="Pfam" id="PF11393">
    <property type="entry name" value="T4BSS_DotI_IcmL"/>
    <property type="match status" value="1"/>
</dbReference>
<reference evidence="2" key="1">
    <citation type="journal article" date="2019" name="Int. J. Syst. Evol. Microbiol.">
        <title>The Global Catalogue of Microorganisms (GCM) 10K type strain sequencing project: providing services to taxonomists for standard genome sequencing and annotation.</title>
        <authorList>
            <consortium name="The Broad Institute Genomics Platform"/>
            <consortium name="The Broad Institute Genome Sequencing Center for Infectious Disease"/>
            <person name="Wu L."/>
            <person name="Ma J."/>
        </authorList>
    </citation>
    <scope>NUCLEOTIDE SEQUENCE [LARGE SCALE GENOMIC DNA]</scope>
    <source>
        <strain evidence="2">CECT 7131</strain>
    </source>
</reference>
<dbReference type="Proteomes" id="UP001529369">
    <property type="component" value="Unassembled WGS sequence"/>
</dbReference>
<dbReference type="EMBL" id="JAUFPN010000015">
    <property type="protein sequence ID" value="MDN3563092.1"/>
    <property type="molecule type" value="Genomic_DNA"/>
</dbReference>
<organism evidence="1 2">
    <name type="scientific">Paeniroseomonas aquatica</name>
    <dbReference type="NCBI Taxonomy" id="373043"/>
    <lineage>
        <taxon>Bacteria</taxon>
        <taxon>Pseudomonadati</taxon>
        <taxon>Pseudomonadota</taxon>
        <taxon>Alphaproteobacteria</taxon>
        <taxon>Acetobacterales</taxon>
        <taxon>Acetobacteraceae</taxon>
        <taxon>Paeniroseomonas</taxon>
    </lineage>
</organism>
<dbReference type="CDD" id="cd16385">
    <property type="entry name" value="IcmL"/>
    <property type="match status" value="1"/>
</dbReference>
<name>A0ABT8A045_9PROT</name>
<dbReference type="RefSeq" id="WP_290314826.1">
    <property type="nucleotide sequence ID" value="NZ_JAUFPN010000015.1"/>
</dbReference>
<proteinExistence type="predicted"/>